<dbReference type="EMBL" id="BSDP01000001">
    <property type="protein sequence ID" value="GLI27729.1"/>
    <property type="molecule type" value="Genomic_DNA"/>
</dbReference>
<feature type="region of interest" description="Disordered" evidence="2">
    <location>
        <begin position="216"/>
        <end position="235"/>
    </location>
</feature>
<dbReference type="GO" id="GO:0016787">
    <property type="term" value="F:hydrolase activity"/>
    <property type="evidence" value="ECO:0007669"/>
    <property type="project" value="UniProtKB-KW"/>
</dbReference>
<dbReference type="SUPFAM" id="SSF52499">
    <property type="entry name" value="Isochorismatase-like hydrolases"/>
    <property type="match status" value="1"/>
</dbReference>
<keyword evidence="1" id="KW-0378">Hydrolase</keyword>
<evidence type="ECO:0000256" key="1">
    <source>
        <dbReference type="ARBA" id="ARBA00022801"/>
    </source>
</evidence>
<organism evidence="4 5">
    <name type="scientific">Agromyces rhizosphaerae</name>
    <dbReference type="NCBI Taxonomy" id="88374"/>
    <lineage>
        <taxon>Bacteria</taxon>
        <taxon>Bacillati</taxon>
        <taxon>Actinomycetota</taxon>
        <taxon>Actinomycetes</taxon>
        <taxon>Micrococcales</taxon>
        <taxon>Microbacteriaceae</taxon>
        <taxon>Agromyces</taxon>
    </lineage>
</organism>
<feature type="domain" description="Isochorismatase-like" evidence="3">
    <location>
        <begin position="17"/>
        <end position="206"/>
    </location>
</feature>
<dbReference type="Pfam" id="PF00857">
    <property type="entry name" value="Isochorismatase"/>
    <property type="match status" value="1"/>
</dbReference>
<sequence length="235" mass="24083">MTDLLHRQLGALRPEAAALLVIDVQRSFGDPAFLGGYGLDEAASAHVAAAVSRCAELVSLARSAGVPVYWIELATPVDEPWQASKWLRSGSLSGPVGDDEPCVVGTPGAEWYGVVPAEGEPHFAKRGYSGFLGTGLAERLTTDGVEWVAVAGLTTECCVAATATDAIQLGWPVVLAEDATAAYSLELHAAAVESLALNVAVIGDVATVADVWARGSVPSSDSEASVTAPAGEVVA</sequence>
<dbReference type="RefSeq" id="WP_281884508.1">
    <property type="nucleotide sequence ID" value="NZ_BSDP01000001.1"/>
</dbReference>
<name>A0A9W6CYQ6_9MICO</name>
<dbReference type="Gene3D" id="3.40.50.850">
    <property type="entry name" value="Isochorismatase-like"/>
    <property type="match status" value="1"/>
</dbReference>
<dbReference type="Proteomes" id="UP001144396">
    <property type="component" value="Unassembled WGS sequence"/>
</dbReference>
<dbReference type="PANTHER" id="PTHR43540">
    <property type="entry name" value="PEROXYUREIDOACRYLATE/UREIDOACRYLATE AMIDOHYDROLASE-RELATED"/>
    <property type="match status" value="1"/>
</dbReference>
<protein>
    <submittedName>
        <fullName evidence="4">Isochorismatase</fullName>
    </submittedName>
</protein>
<keyword evidence="5" id="KW-1185">Reference proteome</keyword>
<dbReference type="InterPro" id="IPR036380">
    <property type="entry name" value="Isochorismatase-like_sf"/>
</dbReference>
<evidence type="ECO:0000313" key="4">
    <source>
        <dbReference type="EMBL" id="GLI27729.1"/>
    </source>
</evidence>
<reference evidence="4" key="1">
    <citation type="submission" date="2022-12" db="EMBL/GenBank/DDBJ databases">
        <title>Reference genome sequencing for broad-spectrum identification of bacterial and archaeal isolates by mass spectrometry.</title>
        <authorList>
            <person name="Sekiguchi Y."/>
            <person name="Tourlousse D.M."/>
        </authorList>
    </citation>
    <scope>NUCLEOTIDE SEQUENCE</scope>
    <source>
        <strain evidence="4">14</strain>
    </source>
</reference>
<proteinExistence type="predicted"/>
<accession>A0A9W6CYQ6</accession>
<gene>
    <name evidence="4" type="ORF">ARHIZOSPH14_19710</name>
</gene>
<evidence type="ECO:0000313" key="5">
    <source>
        <dbReference type="Proteomes" id="UP001144396"/>
    </source>
</evidence>
<dbReference type="InterPro" id="IPR050272">
    <property type="entry name" value="Isochorismatase-like_hydrls"/>
</dbReference>
<evidence type="ECO:0000256" key="2">
    <source>
        <dbReference type="SAM" id="MobiDB-lite"/>
    </source>
</evidence>
<comment type="caution">
    <text evidence="4">The sequence shown here is derived from an EMBL/GenBank/DDBJ whole genome shotgun (WGS) entry which is preliminary data.</text>
</comment>
<dbReference type="AlphaFoldDB" id="A0A9W6CYQ6"/>
<dbReference type="CDD" id="cd00431">
    <property type="entry name" value="cysteine_hydrolases"/>
    <property type="match status" value="1"/>
</dbReference>
<dbReference type="InterPro" id="IPR000868">
    <property type="entry name" value="Isochorismatase-like_dom"/>
</dbReference>
<evidence type="ECO:0000259" key="3">
    <source>
        <dbReference type="Pfam" id="PF00857"/>
    </source>
</evidence>